<name>A0ABS6V1C2_9PSEU</name>
<gene>
    <name evidence="2" type="ORF">I4I81_29255</name>
</gene>
<comment type="caution">
    <text evidence="2">The sequence shown here is derived from an EMBL/GenBank/DDBJ whole genome shotgun (WGS) entry which is preliminary data.</text>
</comment>
<feature type="domain" description="HTH merR-type" evidence="1">
    <location>
        <begin position="5"/>
        <end position="73"/>
    </location>
</feature>
<dbReference type="PROSITE" id="PS50937">
    <property type="entry name" value="HTH_MERR_2"/>
    <property type="match status" value="1"/>
</dbReference>
<dbReference type="PANTHER" id="PTHR30204">
    <property type="entry name" value="REDOX-CYCLING DRUG-SENSING TRANSCRIPTIONAL ACTIVATOR SOXR"/>
    <property type="match status" value="1"/>
</dbReference>
<dbReference type="Proteomes" id="UP000694287">
    <property type="component" value="Unassembled WGS sequence"/>
</dbReference>
<dbReference type="Pfam" id="PF13411">
    <property type="entry name" value="MerR_1"/>
    <property type="match status" value="1"/>
</dbReference>
<dbReference type="EMBL" id="JADQDK010000001">
    <property type="protein sequence ID" value="MBW0138324.1"/>
    <property type="molecule type" value="Genomic_DNA"/>
</dbReference>
<proteinExistence type="predicted"/>
<organism evidence="2 3">
    <name type="scientific">Pseudonocardia abyssalis</name>
    <dbReference type="NCBI Taxonomy" id="2792008"/>
    <lineage>
        <taxon>Bacteria</taxon>
        <taxon>Bacillati</taxon>
        <taxon>Actinomycetota</taxon>
        <taxon>Actinomycetes</taxon>
        <taxon>Pseudonocardiales</taxon>
        <taxon>Pseudonocardiaceae</taxon>
        <taxon>Pseudonocardia</taxon>
    </lineage>
</organism>
<keyword evidence="3" id="KW-1185">Reference proteome</keyword>
<evidence type="ECO:0000259" key="1">
    <source>
        <dbReference type="PROSITE" id="PS50937"/>
    </source>
</evidence>
<dbReference type="InterPro" id="IPR000551">
    <property type="entry name" value="MerR-type_HTH_dom"/>
</dbReference>
<evidence type="ECO:0000313" key="2">
    <source>
        <dbReference type="EMBL" id="MBW0138324.1"/>
    </source>
</evidence>
<dbReference type="RefSeq" id="WP_218601262.1">
    <property type="nucleotide sequence ID" value="NZ_JADQDJ010000015.1"/>
</dbReference>
<protein>
    <submittedName>
        <fullName evidence="2">MerR family transcriptional regulator</fullName>
    </submittedName>
</protein>
<dbReference type="SMART" id="SM00422">
    <property type="entry name" value="HTH_MERR"/>
    <property type="match status" value="1"/>
</dbReference>
<sequence>MNGREYRIDELARTAGTTVRNIRAYQDRGLLPPPRRAGRVGLYDEAHLARLRLVGRLLERGYTVQNIGELIAAWEQGRDLTAVLGLEQVVTGFWSDEIPTMTTPADLSPFAGPDGLDTAITRLHDIGVIEPQDAGRYRVPSPRLLNALRELVSSGLPVDAVLAVAEQLRSSVDALAARFIGGLADAVLAGHEPGWIPSGSEMTQLTAAIGRARPAIAAAVDAAFGQALERHSGGAIGDYISGIAAHPGRGHDVV</sequence>
<dbReference type="PANTHER" id="PTHR30204:SF93">
    <property type="entry name" value="HTH MERR-TYPE DOMAIN-CONTAINING PROTEIN"/>
    <property type="match status" value="1"/>
</dbReference>
<reference evidence="2 3" key="1">
    <citation type="submission" date="2020-11" db="EMBL/GenBank/DDBJ databases">
        <title>Pseudonocardia abyssalis sp. nov. and Pseudonocardia oceani sp. nov., description and phylogenomic analysis of two novel actinomycetes isolated from the deep Southern Ocean.</title>
        <authorList>
            <person name="Parra J."/>
        </authorList>
    </citation>
    <scope>NUCLEOTIDE SEQUENCE [LARGE SCALE GENOMIC DNA]</scope>
    <source>
        <strain evidence="2 3">KRD-168</strain>
    </source>
</reference>
<accession>A0ABS6V1C2</accession>
<dbReference type="InterPro" id="IPR047057">
    <property type="entry name" value="MerR_fam"/>
</dbReference>
<evidence type="ECO:0000313" key="3">
    <source>
        <dbReference type="Proteomes" id="UP000694287"/>
    </source>
</evidence>